<dbReference type="PATRIC" id="fig|992034.3.peg.1149"/>
<protein>
    <submittedName>
        <fullName evidence="1">Uncharacterized protein</fullName>
    </submittedName>
</protein>
<organism evidence="1 2">
    <name type="scientific">Helicobacter pylori Hp A-9</name>
    <dbReference type="NCBI Taxonomy" id="992034"/>
    <lineage>
        <taxon>Bacteria</taxon>
        <taxon>Pseudomonadati</taxon>
        <taxon>Campylobacterota</taxon>
        <taxon>Epsilonproteobacteria</taxon>
        <taxon>Campylobacterales</taxon>
        <taxon>Helicobacteraceae</taxon>
        <taxon>Helicobacter</taxon>
    </lineage>
</organism>
<dbReference type="Proteomes" id="UP000005483">
    <property type="component" value="Unassembled WGS sequence"/>
</dbReference>
<sequence>MLVKKINTPKSTQIKAPITTIQDMNFLVKNTLYSIESIVIEPIKYIFLFLG</sequence>
<name>I9R9S8_HELPX</name>
<proteinExistence type="predicted"/>
<comment type="caution">
    <text evidence="1">The sequence shown here is derived from an EMBL/GenBank/DDBJ whole genome shotgun (WGS) entry which is preliminary data.</text>
</comment>
<reference evidence="1 2" key="1">
    <citation type="submission" date="2012-04" db="EMBL/GenBank/DDBJ databases">
        <title>Genome sequence of Helicobacter pylori Hp A-9.</title>
        <authorList>
            <person name="Blanchard T.G."/>
            <person name="Czinn S.J."/>
            <person name="McCracken C."/>
            <person name="Abolude K."/>
            <person name="Maroo A."/>
            <person name="Santana-Cruz I."/>
            <person name="Tallon L.J."/>
            <person name="Ficke F.W.F."/>
        </authorList>
    </citation>
    <scope>NUCLEOTIDE SEQUENCE [LARGE SCALE GENOMIC DNA]</scope>
    <source>
        <strain evidence="1 2">Hp A-9</strain>
    </source>
</reference>
<evidence type="ECO:0000313" key="2">
    <source>
        <dbReference type="Proteomes" id="UP000005483"/>
    </source>
</evidence>
<dbReference type="EMBL" id="AKOC01000012">
    <property type="protein sequence ID" value="EJB43271.1"/>
    <property type="molecule type" value="Genomic_DNA"/>
</dbReference>
<accession>I9R9S8</accession>
<dbReference type="AlphaFoldDB" id="I9R9S8"/>
<gene>
    <name evidence="1" type="ORF">HPHPA9_1194</name>
</gene>
<evidence type="ECO:0000313" key="1">
    <source>
        <dbReference type="EMBL" id="EJB43271.1"/>
    </source>
</evidence>